<dbReference type="Proteomes" id="UP000660380">
    <property type="component" value="Unassembled WGS sequence"/>
</dbReference>
<comment type="caution">
    <text evidence="2">The sequence shown here is derived from an EMBL/GenBank/DDBJ whole genome shotgun (WGS) entry which is preliminary data.</text>
</comment>
<organism evidence="2 3">
    <name type="scientific">Scytonema hofmannii FACHB-248</name>
    <dbReference type="NCBI Taxonomy" id="1842502"/>
    <lineage>
        <taxon>Bacteria</taxon>
        <taxon>Bacillati</taxon>
        <taxon>Cyanobacteriota</taxon>
        <taxon>Cyanophyceae</taxon>
        <taxon>Nostocales</taxon>
        <taxon>Scytonemataceae</taxon>
        <taxon>Scytonema</taxon>
    </lineage>
</organism>
<name>A0ABR8GVF7_9CYAN</name>
<reference evidence="2 3" key="1">
    <citation type="journal article" date="2020" name="ISME J.">
        <title>Comparative genomics reveals insights into cyanobacterial evolution and habitat adaptation.</title>
        <authorList>
            <person name="Chen M.Y."/>
            <person name="Teng W.K."/>
            <person name="Zhao L."/>
            <person name="Hu C.X."/>
            <person name="Zhou Y.K."/>
            <person name="Han B.P."/>
            <person name="Song L.R."/>
            <person name="Shu W.S."/>
        </authorList>
    </citation>
    <scope>NUCLEOTIDE SEQUENCE [LARGE SCALE GENOMIC DNA]</scope>
    <source>
        <strain evidence="2 3">FACHB-248</strain>
    </source>
</reference>
<feature type="transmembrane region" description="Helical" evidence="1">
    <location>
        <begin position="34"/>
        <end position="51"/>
    </location>
</feature>
<protein>
    <submittedName>
        <fullName evidence="2">Uncharacterized protein</fullName>
    </submittedName>
</protein>
<keyword evidence="1" id="KW-0472">Membrane</keyword>
<dbReference type="RefSeq" id="WP_038295506.1">
    <property type="nucleotide sequence ID" value="NZ_JACJTA010000064.1"/>
</dbReference>
<keyword evidence="1" id="KW-0812">Transmembrane</keyword>
<evidence type="ECO:0000256" key="1">
    <source>
        <dbReference type="SAM" id="Phobius"/>
    </source>
</evidence>
<gene>
    <name evidence="2" type="ORF">H6G81_23880</name>
</gene>
<evidence type="ECO:0000313" key="3">
    <source>
        <dbReference type="Proteomes" id="UP000660380"/>
    </source>
</evidence>
<keyword evidence="3" id="KW-1185">Reference proteome</keyword>
<proteinExistence type="predicted"/>
<accession>A0ABR8GVF7</accession>
<sequence length="77" mass="8075">MATINISDLHPAGSDLFSDSEGYMRDLVDSEFDGLYGGLPFLVWTVGYYAVRSSKWCVAGAAAGVAALGGIVGWNNA</sequence>
<feature type="transmembrane region" description="Helical" evidence="1">
    <location>
        <begin position="56"/>
        <end position="74"/>
    </location>
</feature>
<evidence type="ECO:0000313" key="2">
    <source>
        <dbReference type="EMBL" id="MBD2607481.1"/>
    </source>
</evidence>
<dbReference type="EMBL" id="JACJTA010000064">
    <property type="protein sequence ID" value="MBD2607481.1"/>
    <property type="molecule type" value="Genomic_DNA"/>
</dbReference>
<keyword evidence="1" id="KW-1133">Transmembrane helix</keyword>